<dbReference type="STRING" id="1082479.SAMN05216241_1024"/>
<comment type="pathway">
    <text evidence="5">Amine and polyamine biosynthesis; putrescine biosynthesis via L-ornithine pathway; putrescine from L-ornithine: step 1/1.</text>
</comment>
<dbReference type="PANTHER" id="PTHR11482:SF6">
    <property type="entry name" value="ORNITHINE DECARBOXYLASE 1-RELATED"/>
    <property type="match status" value="1"/>
</dbReference>
<dbReference type="Proteomes" id="UP000199415">
    <property type="component" value="Unassembled WGS sequence"/>
</dbReference>
<evidence type="ECO:0000259" key="10">
    <source>
        <dbReference type="Pfam" id="PF00278"/>
    </source>
</evidence>
<evidence type="ECO:0000256" key="6">
    <source>
        <dbReference type="ARBA" id="ARBA00034138"/>
    </source>
</evidence>
<feature type="domain" description="Orn/DAP/Arg decarboxylase 2 N-terminal" evidence="11">
    <location>
        <begin position="40"/>
        <end position="266"/>
    </location>
</feature>
<evidence type="ECO:0000313" key="12">
    <source>
        <dbReference type="EMBL" id="SDF68346.1"/>
    </source>
</evidence>
<reference evidence="12 13" key="1">
    <citation type="submission" date="2016-10" db="EMBL/GenBank/DDBJ databases">
        <authorList>
            <person name="de Groot N.N."/>
        </authorList>
    </citation>
    <scope>NUCLEOTIDE SEQUENCE [LARGE SCALE GENOMIC DNA]</scope>
    <source>
        <strain evidence="12 13">DSM 25584</strain>
    </source>
</reference>
<evidence type="ECO:0000256" key="3">
    <source>
        <dbReference type="ARBA" id="ARBA00022898"/>
    </source>
</evidence>
<dbReference type="InterPro" id="IPR022653">
    <property type="entry name" value="De-COase2_pyr-phos_BS"/>
</dbReference>
<dbReference type="FunFam" id="3.20.20.10:FF:000008">
    <property type="entry name" value="Ornithine decarboxylase"/>
    <property type="match status" value="1"/>
</dbReference>
<dbReference type="EC" id="4.1.1.17" evidence="6"/>
<dbReference type="OrthoDB" id="9802147at2"/>
<comment type="similarity">
    <text evidence="2 9">Belongs to the Orn/Lys/Arg decarboxylase class-II family.</text>
</comment>
<dbReference type="InterPro" id="IPR009006">
    <property type="entry name" value="Ala_racemase/Decarboxylase_C"/>
</dbReference>
<feature type="domain" description="Orn/DAP/Arg decarboxylase 2 C-terminal" evidence="10">
    <location>
        <begin position="269"/>
        <end position="357"/>
    </location>
</feature>
<evidence type="ECO:0000313" key="13">
    <source>
        <dbReference type="Proteomes" id="UP000199415"/>
    </source>
</evidence>
<dbReference type="InterPro" id="IPR029066">
    <property type="entry name" value="PLP-binding_barrel"/>
</dbReference>
<comment type="cofactor">
    <cofactor evidence="1 8">
        <name>pyridoxal 5'-phosphate</name>
        <dbReference type="ChEBI" id="CHEBI:597326"/>
    </cofactor>
</comment>
<dbReference type="SUPFAM" id="SSF50621">
    <property type="entry name" value="Alanine racemase C-terminal domain-like"/>
    <property type="match status" value="1"/>
</dbReference>
<evidence type="ECO:0000256" key="9">
    <source>
        <dbReference type="RuleBase" id="RU003737"/>
    </source>
</evidence>
<evidence type="ECO:0000256" key="8">
    <source>
        <dbReference type="PIRSR" id="PIRSR600183-50"/>
    </source>
</evidence>
<comment type="catalytic activity">
    <reaction evidence="7">
        <text>L-ornithine + H(+) = putrescine + CO2</text>
        <dbReference type="Rhea" id="RHEA:22964"/>
        <dbReference type="ChEBI" id="CHEBI:15378"/>
        <dbReference type="ChEBI" id="CHEBI:16526"/>
        <dbReference type="ChEBI" id="CHEBI:46911"/>
        <dbReference type="ChEBI" id="CHEBI:326268"/>
        <dbReference type="EC" id="4.1.1.17"/>
    </reaction>
</comment>
<feature type="modified residue" description="N6-(pyridoxal phosphate)lysine" evidence="8">
    <location>
        <position position="54"/>
    </location>
</feature>
<dbReference type="InterPro" id="IPR022644">
    <property type="entry name" value="De-COase2_N"/>
</dbReference>
<evidence type="ECO:0000256" key="4">
    <source>
        <dbReference type="ARBA" id="ARBA00023239"/>
    </source>
</evidence>
<evidence type="ECO:0000256" key="7">
    <source>
        <dbReference type="ARBA" id="ARBA00049127"/>
    </source>
</evidence>
<dbReference type="GO" id="GO:0033387">
    <property type="term" value="P:putrescine biosynthetic process from arginine, via ornithine"/>
    <property type="evidence" value="ECO:0007669"/>
    <property type="project" value="TreeGrafter"/>
</dbReference>
<dbReference type="InterPro" id="IPR002433">
    <property type="entry name" value="Orn_de-COase"/>
</dbReference>
<dbReference type="GO" id="GO:0004586">
    <property type="term" value="F:ornithine decarboxylase activity"/>
    <property type="evidence" value="ECO:0007669"/>
    <property type="project" value="UniProtKB-EC"/>
</dbReference>
<organism evidence="12 13">
    <name type="scientific">Limimonas halophila</name>
    <dbReference type="NCBI Taxonomy" id="1082479"/>
    <lineage>
        <taxon>Bacteria</taxon>
        <taxon>Pseudomonadati</taxon>
        <taxon>Pseudomonadota</taxon>
        <taxon>Alphaproteobacteria</taxon>
        <taxon>Rhodospirillales</taxon>
        <taxon>Rhodovibrionaceae</taxon>
        <taxon>Limimonas</taxon>
    </lineage>
</organism>
<dbReference type="PRINTS" id="PR01179">
    <property type="entry name" value="ODADCRBXLASE"/>
</dbReference>
<evidence type="ECO:0000256" key="1">
    <source>
        <dbReference type="ARBA" id="ARBA00001933"/>
    </source>
</evidence>
<keyword evidence="13" id="KW-1185">Reference proteome</keyword>
<dbReference type="Gene3D" id="2.40.37.10">
    <property type="entry name" value="Lyase, Ornithine Decarboxylase, Chain A, domain 1"/>
    <property type="match status" value="1"/>
</dbReference>
<keyword evidence="4" id="KW-0456">Lyase</keyword>
<dbReference type="PANTHER" id="PTHR11482">
    <property type="entry name" value="ARGININE/DIAMINOPIMELATE/ORNITHINE DECARBOXYLASE"/>
    <property type="match status" value="1"/>
</dbReference>
<dbReference type="AlphaFoldDB" id="A0A1G7N331"/>
<feature type="active site" description="Proton donor" evidence="8">
    <location>
        <position position="329"/>
    </location>
</feature>
<dbReference type="PRINTS" id="PR01182">
    <property type="entry name" value="ORNDCRBXLASE"/>
</dbReference>
<sequence>MQTLLDRERFDDADAVVRALQPAYPVYCLRPHVIDAAARHFVAHMPGDTLYAMKCNPHPRVLSAVSEAGVRSFDAASLPEIAQVMGLSRGNEACYMNPVKPPGAIATAARDYGVRVVSADHAEEVVKIAAEIPDPAATTVAVRIATPGTEAEMDLSGKFGAAPGEAARLMRLVAEHGMRPGIAFHVGSQCRSPAAYTRALDQVGSVISEAGVRPACVDIGGGFPAPYGSATPPLADFADAVRSALDGLDLPGDCRIMAEPGRAIVAQGMSLLVQVHLRAGRRLYINDGVFGSLGEVSIVGLRPPARVVRPTGPAPAAETQVYEIAGPTCDSVDMIPEAFELPADIATGDWIEIDCMGAYSNALASRFNGFDPCTFVEVGDPPPCS</sequence>
<dbReference type="InterPro" id="IPR000183">
    <property type="entry name" value="Orn/DAP/Arg_de-COase"/>
</dbReference>
<evidence type="ECO:0000256" key="5">
    <source>
        <dbReference type="ARBA" id="ARBA00034115"/>
    </source>
</evidence>
<gene>
    <name evidence="12" type="ORF">SAMN05216241_1024</name>
</gene>
<dbReference type="RefSeq" id="WP_090018664.1">
    <property type="nucleotide sequence ID" value="NZ_FNCE01000002.1"/>
</dbReference>
<keyword evidence="3 8" id="KW-0663">Pyridoxal phosphate</keyword>
<protein>
    <recommendedName>
        <fullName evidence="6">ornithine decarboxylase</fullName>
        <ecNumber evidence="6">4.1.1.17</ecNumber>
    </recommendedName>
</protein>
<dbReference type="Pfam" id="PF02784">
    <property type="entry name" value="Orn_Arg_deC_N"/>
    <property type="match status" value="1"/>
</dbReference>
<proteinExistence type="inferred from homology"/>
<dbReference type="CDD" id="cd00622">
    <property type="entry name" value="PLPDE_III_ODC"/>
    <property type="match status" value="1"/>
</dbReference>
<accession>A0A1G7N331</accession>
<dbReference type="Pfam" id="PF00278">
    <property type="entry name" value="Orn_DAP_Arg_deC"/>
    <property type="match status" value="1"/>
</dbReference>
<dbReference type="Gene3D" id="3.20.20.10">
    <property type="entry name" value="Alanine racemase"/>
    <property type="match status" value="1"/>
</dbReference>
<dbReference type="SUPFAM" id="SSF51419">
    <property type="entry name" value="PLP-binding barrel"/>
    <property type="match status" value="1"/>
</dbReference>
<dbReference type="GO" id="GO:0005737">
    <property type="term" value="C:cytoplasm"/>
    <property type="evidence" value="ECO:0007669"/>
    <property type="project" value="TreeGrafter"/>
</dbReference>
<evidence type="ECO:0000259" key="11">
    <source>
        <dbReference type="Pfam" id="PF02784"/>
    </source>
</evidence>
<name>A0A1G7N331_9PROT</name>
<dbReference type="InterPro" id="IPR022643">
    <property type="entry name" value="De-COase2_C"/>
</dbReference>
<evidence type="ECO:0000256" key="2">
    <source>
        <dbReference type="ARBA" id="ARBA00008872"/>
    </source>
</evidence>
<dbReference type="PROSITE" id="PS00878">
    <property type="entry name" value="ODR_DC_2_1"/>
    <property type="match status" value="1"/>
</dbReference>
<dbReference type="EMBL" id="FNCE01000002">
    <property type="protein sequence ID" value="SDF68346.1"/>
    <property type="molecule type" value="Genomic_DNA"/>
</dbReference>